<dbReference type="Proteomes" id="UP000002624">
    <property type="component" value="Unassembled WGS sequence"/>
</dbReference>
<organism evidence="1 2">
    <name type="scientific">Ajellomyces capsulatus (strain H143)</name>
    <name type="common">Darling's disease fungus</name>
    <name type="synonym">Histoplasma capsulatum</name>
    <dbReference type="NCBI Taxonomy" id="544712"/>
    <lineage>
        <taxon>Eukaryota</taxon>
        <taxon>Fungi</taxon>
        <taxon>Dikarya</taxon>
        <taxon>Ascomycota</taxon>
        <taxon>Pezizomycotina</taxon>
        <taxon>Eurotiomycetes</taxon>
        <taxon>Eurotiomycetidae</taxon>
        <taxon>Onygenales</taxon>
        <taxon>Ajellomycetaceae</taxon>
        <taxon>Histoplasma</taxon>
    </lineage>
</organism>
<proteinExistence type="predicted"/>
<protein>
    <submittedName>
        <fullName evidence="1">Uncharacterized protein</fullName>
    </submittedName>
</protein>
<sequence length="42" mass="5006">MPGLREGFRSAIYFDFFSSKLHCRVDATAIEVYRNRSSYWVE</sequence>
<dbReference type="AlphaFoldDB" id="C6HN21"/>
<reference evidence="2" key="1">
    <citation type="submission" date="2009-05" db="EMBL/GenBank/DDBJ databases">
        <title>The genome sequence of Ajellomyces capsulatus strain H143.</title>
        <authorList>
            <person name="Champion M."/>
            <person name="Cuomo C.A."/>
            <person name="Ma L.-J."/>
            <person name="Henn M.R."/>
            <person name="Sil A."/>
            <person name="Goldman B."/>
            <person name="Young S.K."/>
            <person name="Kodira C.D."/>
            <person name="Zeng Q."/>
            <person name="Koehrsen M."/>
            <person name="Alvarado L."/>
            <person name="Berlin A.M."/>
            <person name="Borenstein D."/>
            <person name="Chen Z."/>
            <person name="Engels R."/>
            <person name="Freedman E."/>
            <person name="Gellesch M."/>
            <person name="Goldberg J."/>
            <person name="Griggs A."/>
            <person name="Gujja S."/>
            <person name="Heiman D.I."/>
            <person name="Hepburn T.A."/>
            <person name="Howarth C."/>
            <person name="Jen D."/>
            <person name="Larson L."/>
            <person name="Lewis B."/>
            <person name="Mehta T."/>
            <person name="Park D."/>
            <person name="Pearson M."/>
            <person name="Roberts A."/>
            <person name="Saif S."/>
            <person name="Shea T.D."/>
            <person name="Shenoy N."/>
            <person name="Sisk P."/>
            <person name="Stolte C."/>
            <person name="Sykes S."/>
            <person name="Walk T."/>
            <person name="White J."/>
            <person name="Yandava C."/>
            <person name="Klein B."/>
            <person name="McEwen J.G."/>
            <person name="Puccia R."/>
            <person name="Goldman G.H."/>
            <person name="Felipe M.S."/>
            <person name="Nino-Vega G."/>
            <person name="San-Blas G."/>
            <person name="Taylor J.W."/>
            <person name="Mendoza L."/>
            <person name="Galagan J.E."/>
            <person name="Nusbaum C."/>
            <person name="Birren B.W."/>
        </authorList>
    </citation>
    <scope>NUCLEOTIDE SEQUENCE [LARGE SCALE GENOMIC DNA]</scope>
    <source>
        <strain evidence="2">H143</strain>
    </source>
</reference>
<dbReference type="HOGENOM" id="CLU_3260400_0_0_1"/>
<evidence type="ECO:0000313" key="2">
    <source>
        <dbReference type="Proteomes" id="UP000002624"/>
    </source>
</evidence>
<accession>C6HN21</accession>
<gene>
    <name evidence="1" type="ORF">HCDG_07487</name>
</gene>
<dbReference type="VEuPathDB" id="FungiDB:HCDG_07487"/>
<name>C6HN21_AJECH</name>
<evidence type="ECO:0000313" key="1">
    <source>
        <dbReference type="EMBL" id="EER38618.1"/>
    </source>
</evidence>
<dbReference type="EMBL" id="GG692431">
    <property type="protein sequence ID" value="EER38618.1"/>
    <property type="molecule type" value="Genomic_DNA"/>
</dbReference>